<evidence type="ECO:0000313" key="3">
    <source>
        <dbReference type="Proteomes" id="UP000195602"/>
    </source>
</evidence>
<proteinExistence type="predicted"/>
<reference evidence="2 3" key="1">
    <citation type="submission" date="2017-04" db="EMBL/GenBank/DDBJ databases">
        <title>Draft genome of the yeast Clavispora lusitaniae type strain CBS 6936.</title>
        <authorList>
            <person name="Durrens P."/>
            <person name="Klopp C."/>
            <person name="Biteau N."/>
            <person name="Fitton-Ouhabi V."/>
            <person name="Dementhon K."/>
            <person name="Accoceberry I."/>
            <person name="Sherman D.J."/>
            <person name="Noel T."/>
        </authorList>
    </citation>
    <scope>NUCLEOTIDE SEQUENCE [LARGE SCALE GENOMIC DNA]</scope>
    <source>
        <strain evidence="2 3">CBS 6936</strain>
    </source>
</reference>
<sequence>MFGLPIGRNNGQSISSPPTHFRDSARNAIYQQLPVSQTSNPAPSIRSAPSQFKQYHHSQKSHRSSASSVFSWSKRSVRSAPSIYSSSTATIPEDSEQTTTTVEQLINDIALHESYAKEEYLQRKNMQEKPSFPYSGVDNVDDDAEYKISLGSDLNYQNVPESLVDWNLNVTRGKLMLVSLPMVSSSPDLSYSNQALPQLVGDLAQKCQIVLLQPYITDKEFIYALYSSNLYQEHDLDANFKKSVAEISVKQSRLLQINQPKRQLPSPPITPADQTLLTFHYKEIALRNYLVNLAAAATTAYEYKLKNEAIKKELRLGSAKGEKRKLTKEEKKALWDEVRSNVFERAGLEE</sequence>
<protein>
    <submittedName>
        <fullName evidence="2">Uncharacterized protein</fullName>
    </submittedName>
</protein>
<organism evidence="2 3">
    <name type="scientific">Clavispora lusitaniae</name>
    <name type="common">Candida lusitaniae</name>
    <dbReference type="NCBI Taxonomy" id="36911"/>
    <lineage>
        <taxon>Eukaryota</taxon>
        <taxon>Fungi</taxon>
        <taxon>Dikarya</taxon>
        <taxon>Ascomycota</taxon>
        <taxon>Saccharomycotina</taxon>
        <taxon>Pichiomycetes</taxon>
        <taxon>Metschnikowiaceae</taxon>
        <taxon>Clavispora</taxon>
    </lineage>
</organism>
<comment type="caution">
    <text evidence="2">The sequence shown here is derived from an EMBL/GenBank/DDBJ whole genome shotgun (WGS) entry which is preliminary data.</text>
</comment>
<dbReference type="EMBL" id="LYUB02000013">
    <property type="protein sequence ID" value="OVF07431.1"/>
    <property type="molecule type" value="Genomic_DNA"/>
</dbReference>
<name>A0AA91PX99_CLALS</name>
<dbReference type="AlphaFoldDB" id="A0AA91PX99"/>
<gene>
    <name evidence="2" type="ORF">A9F13_13g01364</name>
</gene>
<dbReference type="Proteomes" id="UP000195602">
    <property type="component" value="Unassembled WGS sequence"/>
</dbReference>
<feature type="compositionally biased region" description="Basic residues" evidence="1">
    <location>
        <begin position="54"/>
        <end position="63"/>
    </location>
</feature>
<dbReference type="Pfam" id="PF17235">
    <property type="entry name" value="STD1"/>
    <property type="match status" value="1"/>
</dbReference>
<evidence type="ECO:0000256" key="1">
    <source>
        <dbReference type="SAM" id="MobiDB-lite"/>
    </source>
</evidence>
<dbReference type="KEGG" id="clus:A9F13_13g01364"/>
<feature type="compositionally biased region" description="Polar residues" evidence="1">
    <location>
        <begin position="29"/>
        <end position="53"/>
    </location>
</feature>
<dbReference type="InterPro" id="IPR035189">
    <property type="entry name" value="Std1/Mth1"/>
</dbReference>
<evidence type="ECO:0000313" key="2">
    <source>
        <dbReference type="EMBL" id="OVF07431.1"/>
    </source>
</evidence>
<accession>A0AA91PX99</accession>
<feature type="compositionally biased region" description="Polar residues" evidence="1">
    <location>
        <begin position="9"/>
        <end position="18"/>
    </location>
</feature>
<dbReference type="OMA" id="TTAHEYK"/>
<feature type="region of interest" description="Disordered" evidence="1">
    <location>
        <begin position="1"/>
        <end position="66"/>
    </location>
</feature>